<feature type="domain" description="Glycoside hydrolase family 31 N-terminal" evidence="4">
    <location>
        <begin position="27"/>
        <end position="217"/>
    </location>
</feature>
<keyword evidence="2" id="KW-0326">Glycosidase</keyword>
<dbReference type="InterPro" id="IPR025887">
    <property type="entry name" value="Glyco_hydro_31_N_dom"/>
</dbReference>
<dbReference type="SUPFAM" id="SSF51445">
    <property type="entry name" value="(Trans)glycosidases"/>
    <property type="match status" value="1"/>
</dbReference>
<dbReference type="AlphaFoldDB" id="A0A1Q9HAI2"/>
<evidence type="ECO:0000256" key="1">
    <source>
        <dbReference type="ARBA" id="ARBA00007806"/>
    </source>
</evidence>
<comment type="similarity">
    <text evidence="1 2">Belongs to the glycosyl hydrolase 31 family.</text>
</comment>
<dbReference type="GO" id="GO:0005975">
    <property type="term" value="P:carbohydrate metabolic process"/>
    <property type="evidence" value="ECO:0007669"/>
    <property type="project" value="InterPro"/>
</dbReference>
<gene>
    <name evidence="7" type="ORF">BIY22_12695</name>
</gene>
<dbReference type="InterPro" id="IPR013780">
    <property type="entry name" value="Glyco_hydro_b"/>
</dbReference>
<accession>A0A1Q9HAI2</accession>
<keyword evidence="2" id="KW-0378">Hydrolase</keyword>
<dbReference type="SUPFAM" id="SSF51011">
    <property type="entry name" value="Glycosyl hydrolase domain"/>
    <property type="match status" value="1"/>
</dbReference>
<feature type="domain" description="Glycoside hydrolase family 31 TIM barrel" evidence="3">
    <location>
        <begin position="267"/>
        <end position="590"/>
    </location>
</feature>
<organism evidence="7 8">
    <name type="scientific">Vibrio panuliri</name>
    <dbReference type="NCBI Taxonomy" id="1381081"/>
    <lineage>
        <taxon>Bacteria</taxon>
        <taxon>Pseudomonadati</taxon>
        <taxon>Pseudomonadota</taxon>
        <taxon>Gammaproteobacteria</taxon>
        <taxon>Vibrionales</taxon>
        <taxon>Vibrionaceae</taxon>
        <taxon>Vibrio</taxon>
    </lineage>
</organism>
<name>A0A1Q9HAI2_9VIBR</name>
<dbReference type="OrthoDB" id="176168at2"/>
<dbReference type="GO" id="GO:0004553">
    <property type="term" value="F:hydrolase activity, hydrolyzing O-glycosyl compounds"/>
    <property type="evidence" value="ECO:0007669"/>
    <property type="project" value="InterPro"/>
</dbReference>
<dbReference type="Proteomes" id="UP000186313">
    <property type="component" value="Unassembled WGS sequence"/>
</dbReference>
<evidence type="ECO:0000259" key="4">
    <source>
        <dbReference type="Pfam" id="PF13802"/>
    </source>
</evidence>
<dbReference type="PANTHER" id="PTHR22762">
    <property type="entry name" value="ALPHA-GLUCOSIDASE"/>
    <property type="match status" value="1"/>
</dbReference>
<protein>
    <submittedName>
        <fullName evidence="7">Alpha-glucosidase</fullName>
    </submittedName>
</protein>
<dbReference type="Pfam" id="PF21365">
    <property type="entry name" value="Glyco_hydro_31_3rd"/>
    <property type="match status" value="1"/>
</dbReference>
<comment type="caution">
    <text evidence="7">The sequence shown here is derived from an EMBL/GenBank/DDBJ whole genome shotgun (WGS) entry which is preliminary data.</text>
</comment>
<dbReference type="InterPro" id="IPR048395">
    <property type="entry name" value="Glyco_hydro_31_C"/>
</dbReference>
<evidence type="ECO:0000256" key="2">
    <source>
        <dbReference type="RuleBase" id="RU361185"/>
    </source>
</evidence>
<dbReference type="Pfam" id="PF13802">
    <property type="entry name" value="Gal_mutarotas_2"/>
    <property type="match status" value="1"/>
</dbReference>
<dbReference type="InterPro" id="IPR033403">
    <property type="entry name" value="DUF5110"/>
</dbReference>
<feature type="domain" description="DUF5110" evidence="5">
    <location>
        <begin position="706"/>
        <end position="771"/>
    </location>
</feature>
<dbReference type="STRING" id="1381081.BIY22_12695"/>
<dbReference type="InterPro" id="IPR017853">
    <property type="entry name" value="GH"/>
</dbReference>
<feature type="domain" description="Glycosyl hydrolase family 31 C-terminal" evidence="6">
    <location>
        <begin position="600"/>
        <end position="687"/>
    </location>
</feature>
<dbReference type="CDD" id="cd14752">
    <property type="entry name" value="GH31_N"/>
    <property type="match status" value="1"/>
</dbReference>
<proteinExistence type="inferred from homology"/>
<dbReference type="Gene3D" id="3.20.20.80">
    <property type="entry name" value="Glycosidases"/>
    <property type="match status" value="1"/>
</dbReference>
<dbReference type="GO" id="GO:0030246">
    <property type="term" value="F:carbohydrate binding"/>
    <property type="evidence" value="ECO:0007669"/>
    <property type="project" value="InterPro"/>
</dbReference>
<dbReference type="CDD" id="cd06599">
    <property type="entry name" value="GH31_glycosidase_Aec37"/>
    <property type="match status" value="1"/>
</dbReference>
<dbReference type="RefSeq" id="WP_075710566.1">
    <property type="nucleotide sequence ID" value="NZ_MJMJ01000044.1"/>
</dbReference>
<dbReference type="Pfam" id="PF01055">
    <property type="entry name" value="Glyco_hydro_31_2nd"/>
    <property type="match status" value="1"/>
</dbReference>
<evidence type="ECO:0000313" key="8">
    <source>
        <dbReference type="Proteomes" id="UP000186313"/>
    </source>
</evidence>
<evidence type="ECO:0000259" key="3">
    <source>
        <dbReference type="Pfam" id="PF01055"/>
    </source>
</evidence>
<dbReference type="Gene3D" id="2.60.40.1180">
    <property type="entry name" value="Golgi alpha-mannosidase II"/>
    <property type="match status" value="2"/>
</dbReference>
<reference evidence="7 8" key="1">
    <citation type="submission" date="2016-09" db="EMBL/GenBank/DDBJ databases">
        <title>Genomic Taxonomy of the Vibrionaceae.</title>
        <authorList>
            <person name="Gonzalez-Castillo A."/>
            <person name="Gomez-Gil B."/>
            <person name="Enciso-Ibarra K."/>
        </authorList>
    </citation>
    <scope>NUCLEOTIDE SEQUENCE [LARGE SCALE GENOMIC DNA]</scope>
    <source>
        <strain evidence="7 8">CAIM 703</strain>
    </source>
</reference>
<dbReference type="Gene3D" id="2.60.40.1760">
    <property type="entry name" value="glycosyl hydrolase (family 31)"/>
    <property type="match status" value="1"/>
</dbReference>
<evidence type="ECO:0000313" key="7">
    <source>
        <dbReference type="EMBL" id="OLQ86101.1"/>
    </source>
</evidence>
<dbReference type="InterPro" id="IPR011013">
    <property type="entry name" value="Gal_mutarotase_sf_dom"/>
</dbReference>
<evidence type="ECO:0000259" key="6">
    <source>
        <dbReference type="Pfam" id="PF21365"/>
    </source>
</evidence>
<evidence type="ECO:0000259" key="5">
    <source>
        <dbReference type="Pfam" id="PF17137"/>
    </source>
</evidence>
<dbReference type="PANTHER" id="PTHR22762:SF165">
    <property type="entry name" value="PUTATIVE (AFU_ORTHOLOGUE AFUA_1G06560)-RELATED"/>
    <property type="match status" value="1"/>
</dbReference>
<sequence length="798" mass="91489">MKSLKQWQFEQQNGNEVILHCDNKHALHLFILENNLIRVLVKRDQALRLDRTWTVAPDGQDVAWEGRDRLSTEGFSCPTYQLEQSADKLIVTTEQLRLTVHQPLWMEWEHCIDGEWLPLAKDRKTGAIQVGVSESGIAHFMNRELTDHYYGLGEKTGNLNREGRRFEMRNLDAMGYDASKTDPLYKHIPFYITKPQSEQHNASFGLFYDNLASCWFDLGNELDNYHIKYRSYRAEDGDLDMYFMYGDSVKSVTKQFVRLTGGTLFGPKWSLGYSGSTMQYTDAPNSQELLEGFVDQCAEHGIPCDSFQLSSGYTSIGDKRYVFNWNYDKVPNPNGMSDHFHHHGMKLAANIKPCLLHDHPRFAEVKEKGLFIQDSEFDQPENSVFWDADGSHLDFTNPETVKWWQTNVKEQLLEKGIDSTWNDNNEYEIWDRGARCFGFGKEIPVSLIRPLQPLLMMRASFEAQAEFAPELRPYLISRSGCPGMNRYVQTWSGDNRTNWTSLKYNIKMGLGMSLSGLYNVGHDVGGFSGDKPDPELFARWVQNGVMNPRFTIHSWNDDGTVNEPWMYPSVTPIVRDAMRLRYQLMPYIYDALHKASTQDEPMLRPTFLDHEHDTRTFAECDDYLFGQDLLVASVVEQGQRLRDVYLPDNQAGWYDFYTGQWHSAGQMITLDAPLERIPLLVRAGSIMPISERVAHIDATQDSARALNIYPLMGVAESVSCLFDDDGESYGYREGQHITLDINMSCSNQAIELEIARRGDYQPAYQALTLRLPQGETRPLIVNGKTYRSGDAFPLSEAK</sequence>
<dbReference type="Pfam" id="PF17137">
    <property type="entry name" value="DUF5110"/>
    <property type="match status" value="1"/>
</dbReference>
<dbReference type="SUPFAM" id="SSF74650">
    <property type="entry name" value="Galactose mutarotase-like"/>
    <property type="match status" value="1"/>
</dbReference>
<dbReference type="InterPro" id="IPR000322">
    <property type="entry name" value="Glyco_hydro_31_TIM"/>
</dbReference>
<dbReference type="EMBL" id="MJMJ01000044">
    <property type="protein sequence ID" value="OLQ86101.1"/>
    <property type="molecule type" value="Genomic_DNA"/>
</dbReference>